<accession>A0A381Z2Y0</accession>
<name>A0A381Z2Y0_9ZZZZ</name>
<reference evidence="2" key="1">
    <citation type="submission" date="2018-05" db="EMBL/GenBank/DDBJ databases">
        <authorList>
            <person name="Lanie J.A."/>
            <person name="Ng W.-L."/>
            <person name="Kazmierczak K.M."/>
            <person name="Andrzejewski T.M."/>
            <person name="Davidsen T.M."/>
            <person name="Wayne K.J."/>
            <person name="Tettelin H."/>
            <person name="Glass J.I."/>
            <person name="Rusch D."/>
            <person name="Podicherti R."/>
            <person name="Tsui H.-C.T."/>
            <person name="Winkler M.E."/>
        </authorList>
    </citation>
    <scope>NUCLEOTIDE SEQUENCE</scope>
</reference>
<dbReference type="EMBL" id="UINC01019734">
    <property type="protein sequence ID" value="SVA83539.1"/>
    <property type="molecule type" value="Genomic_DNA"/>
</dbReference>
<gene>
    <name evidence="2" type="ORF">METZ01_LOCUS136393</name>
</gene>
<sequence length="195" mass="21322">MSIQTTTISYQSDVTFEGYLAWNDEIKTPVPGVLISHAYGGLGEFEKNKARELAKLGYAGFCLDMYGQGVRGSSPEENKKLMQPFLDDRSMLQRRMELALQTIQGQPAVDPERIAAIGYCFGGLCVLDLARSGASLSGVVSFHGLFHPPEHTQGNKIQAKVLALHGWDDPMVTPELVIALGTELSEAEADWQIHA</sequence>
<dbReference type="PANTHER" id="PTHR22946">
    <property type="entry name" value="DIENELACTONE HYDROLASE DOMAIN-CONTAINING PROTEIN-RELATED"/>
    <property type="match status" value="1"/>
</dbReference>
<protein>
    <recommendedName>
        <fullName evidence="1">Dienelactone hydrolase domain-containing protein</fullName>
    </recommendedName>
</protein>
<feature type="non-terminal residue" evidence="2">
    <location>
        <position position="195"/>
    </location>
</feature>
<organism evidence="2">
    <name type="scientific">marine metagenome</name>
    <dbReference type="NCBI Taxonomy" id="408172"/>
    <lineage>
        <taxon>unclassified sequences</taxon>
        <taxon>metagenomes</taxon>
        <taxon>ecological metagenomes</taxon>
    </lineage>
</organism>
<dbReference type="Pfam" id="PF01738">
    <property type="entry name" value="DLH"/>
    <property type="match status" value="1"/>
</dbReference>
<dbReference type="InterPro" id="IPR002925">
    <property type="entry name" value="Dienelactn_hydro"/>
</dbReference>
<dbReference type="InterPro" id="IPR029058">
    <property type="entry name" value="AB_hydrolase_fold"/>
</dbReference>
<dbReference type="InterPro" id="IPR050261">
    <property type="entry name" value="FrsA_esterase"/>
</dbReference>
<dbReference type="PANTHER" id="PTHR22946:SF0">
    <property type="entry name" value="DIENELACTONE HYDROLASE DOMAIN-CONTAINING PROTEIN"/>
    <property type="match status" value="1"/>
</dbReference>
<feature type="domain" description="Dienelactone hydrolase" evidence="1">
    <location>
        <begin position="16"/>
        <end position="194"/>
    </location>
</feature>
<dbReference type="AlphaFoldDB" id="A0A381Z2Y0"/>
<evidence type="ECO:0000259" key="1">
    <source>
        <dbReference type="Pfam" id="PF01738"/>
    </source>
</evidence>
<evidence type="ECO:0000313" key="2">
    <source>
        <dbReference type="EMBL" id="SVA83539.1"/>
    </source>
</evidence>
<dbReference type="GO" id="GO:0016787">
    <property type="term" value="F:hydrolase activity"/>
    <property type="evidence" value="ECO:0007669"/>
    <property type="project" value="InterPro"/>
</dbReference>
<proteinExistence type="predicted"/>
<dbReference type="Gene3D" id="3.40.50.1820">
    <property type="entry name" value="alpha/beta hydrolase"/>
    <property type="match status" value="1"/>
</dbReference>
<dbReference type="SUPFAM" id="SSF53474">
    <property type="entry name" value="alpha/beta-Hydrolases"/>
    <property type="match status" value="1"/>
</dbReference>